<accession>A0A1T5AMX5</accession>
<reference evidence="2" key="1">
    <citation type="submission" date="2017-02" db="EMBL/GenBank/DDBJ databases">
        <authorList>
            <person name="Varghese N."/>
            <person name="Submissions S."/>
        </authorList>
    </citation>
    <scope>NUCLEOTIDE SEQUENCE [LARGE SCALE GENOMIC DNA]</scope>
    <source>
        <strain evidence="2">DSM 24091</strain>
    </source>
</reference>
<proteinExistence type="predicted"/>
<dbReference type="Proteomes" id="UP000190150">
    <property type="component" value="Unassembled WGS sequence"/>
</dbReference>
<dbReference type="AlphaFoldDB" id="A0A1T5AMX5"/>
<evidence type="ECO:0000313" key="1">
    <source>
        <dbReference type="EMBL" id="SKB36225.1"/>
    </source>
</evidence>
<dbReference type="STRING" id="1513896.SAMN05660841_00018"/>
<gene>
    <name evidence="1" type="ORF">SAMN05660841_00018</name>
</gene>
<protein>
    <submittedName>
        <fullName evidence="1">Uncharacterized protein</fullName>
    </submittedName>
</protein>
<dbReference type="InterPro" id="IPR053865">
    <property type="entry name" value="DUF6934"/>
</dbReference>
<name>A0A1T5AMX5_9SPHI</name>
<dbReference type="Pfam" id="PF22028">
    <property type="entry name" value="DUF6934"/>
    <property type="match status" value="1"/>
</dbReference>
<dbReference type="OrthoDB" id="1343312at2"/>
<dbReference type="RefSeq" id="WP_139375153.1">
    <property type="nucleotide sequence ID" value="NZ_FUZF01000001.1"/>
</dbReference>
<sequence length="81" mass="9510">MILKKVLSTVARPVLDFLEQNPQAIVMARGSTPSRTRLYQMGIAEFWTEIQALLEVNAYYKENWESFQKGKNYDAFFIFKK</sequence>
<keyword evidence="2" id="KW-1185">Reference proteome</keyword>
<evidence type="ECO:0000313" key="2">
    <source>
        <dbReference type="Proteomes" id="UP000190150"/>
    </source>
</evidence>
<organism evidence="1 2">
    <name type="scientific">Sphingobacterium nematocida</name>
    <dbReference type="NCBI Taxonomy" id="1513896"/>
    <lineage>
        <taxon>Bacteria</taxon>
        <taxon>Pseudomonadati</taxon>
        <taxon>Bacteroidota</taxon>
        <taxon>Sphingobacteriia</taxon>
        <taxon>Sphingobacteriales</taxon>
        <taxon>Sphingobacteriaceae</taxon>
        <taxon>Sphingobacterium</taxon>
    </lineage>
</organism>
<dbReference type="EMBL" id="FUZF01000001">
    <property type="protein sequence ID" value="SKB36225.1"/>
    <property type="molecule type" value="Genomic_DNA"/>
</dbReference>